<feature type="compositionally biased region" description="Basic and acidic residues" evidence="2">
    <location>
        <begin position="1"/>
        <end position="16"/>
    </location>
</feature>
<feature type="compositionally biased region" description="Polar residues" evidence="2">
    <location>
        <begin position="70"/>
        <end position="79"/>
    </location>
</feature>
<protein>
    <submittedName>
        <fullName evidence="3">Uncharacterized protein</fullName>
    </submittedName>
</protein>
<dbReference type="OrthoDB" id="5427204at2759"/>
<accession>A0A9P4P1X2</accession>
<reference evidence="3" key="1">
    <citation type="journal article" date="2020" name="Stud. Mycol.">
        <title>101 Dothideomycetes genomes: a test case for predicting lifestyles and emergence of pathogens.</title>
        <authorList>
            <person name="Haridas S."/>
            <person name="Albert R."/>
            <person name="Binder M."/>
            <person name="Bloem J."/>
            <person name="Labutti K."/>
            <person name="Salamov A."/>
            <person name="Andreopoulos B."/>
            <person name="Baker S."/>
            <person name="Barry K."/>
            <person name="Bills G."/>
            <person name="Bluhm B."/>
            <person name="Cannon C."/>
            <person name="Castanera R."/>
            <person name="Culley D."/>
            <person name="Daum C."/>
            <person name="Ezra D."/>
            <person name="Gonzalez J."/>
            <person name="Henrissat B."/>
            <person name="Kuo A."/>
            <person name="Liang C."/>
            <person name="Lipzen A."/>
            <person name="Lutzoni F."/>
            <person name="Magnuson J."/>
            <person name="Mondo S."/>
            <person name="Nolan M."/>
            <person name="Ohm R."/>
            <person name="Pangilinan J."/>
            <person name="Park H.-J."/>
            <person name="Ramirez L."/>
            <person name="Alfaro M."/>
            <person name="Sun H."/>
            <person name="Tritt A."/>
            <person name="Yoshinaga Y."/>
            <person name="Zwiers L.-H."/>
            <person name="Turgeon B."/>
            <person name="Goodwin S."/>
            <person name="Spatafora J."/>
            <person name="Crous P."/>
            <person name="Grigoriev I."/>
        </authorList>
    </citation>
    <scope>NUCLEOTIDE SEQUENCE</scope>
    <source>
        <strain evidence="3">CBS 130266</strain>
    </source>
</reference>
<name>A0A9P4P1X2_9PEZI</name>
<keyword evidence="1" id="KW-0175">Coiled coil</keyword>
<keyword evidence="4" id="KW-1185">Reference proteome</keyword>
<evidence type="ECO:0000313" key="3">
    <source>
        <dbReference type="EMBL" id="KAF2435418.1"/>
    </source>
</evidence>
<dbReference type="Gene3D" id="1.10.287.2610">
    <property type="match status" value="1"/>
</dbReference>
<gene>
    <name evidence="3" type="ORF">EJ08DRAFT_337193</name>
</gene>
<evidence type="ECO:0000256" key="1">
    <source>
        <dbReference type="SAM" id="Coils"/>
    </source>
</evidence>
<proteinExistence type="predicted"/>
<feature type="region of interest" description="Disordered" evidence="2">
    <location>
        <begin position="1"/>
        <end position="80"/>
    </location>
</feature>
<dbReference type="EMBL" id="MU007013">
    <property type="protein sequence ID" value="KAF2435418.1"/>
    <property type="molecule type" value="Genomic_DNA"/>
</dbReference>
<feature type="region of interest" description="Disordered" evidence="2">
    <location>
        <begin position="247"/>
        <end position="269"/>
    </location>
</feature>
<sequence>MKRRNDEADKEAEIPSRRPSQIFQRSDGPLHLVTSQPDESWRGFEAIDPPGQPSRHNQSASFSYGPPYGSHQSPTQGAQSMMMLPSPSSLNLPMPPTFPAISSPSPYTQTSVHNTHLQDLQHQVSVKTLAFQTLQREYDTIIQKIERSRIRTQTLEKKFEVSDAEIKSLSEEKERLTMQVQQLETQIETLQHAKDDARRTGAESAAQYMKIVEMAGQIQAQGVDSRKNWEKEKGELLDRIKLLELGRSSNPIGPPASRPASSGGVVSHSEPIQASTSDAQLRALLIRNEALEGALKAAKEESKSMREAALVLAGAGQRIETALDKALGDEIPQP</sequence>
<evidence type="ECO:0000313" key="4">
    <source>
        <dbReference type="Proteomes" id="UP000800235"/>
    </source>
</evidence>
<dbReference type="AlphaFoldDB" id="A0A9P4P1X2"/>
<dbReference type="Proteomes" id="UP000800235">
    <property type="component" value="Unassembled WGS sequence"/>
</dbReference>
<organism evidence="3 4">
    <name type="scientific">Tothia fuscella</name>
    <dbReference type="NCBI Taxonomy" id="1048955"/>
    <lineage>
        <taxon>Eukaryota</taxon>
        <taxon>Fungi</taxon>
        <taxon>Dikarya</taxon>
        <taxon>Ascomycota</taxon>
        <taxon>Pezizomycotina</taxon>
        <taxon>Dothideomycetes</taxon>
        <taxon>Pleosporomycetidae</taxon>
        <taxon>Venturiales</taxon>
        <taxon>Cylindrosympodiaceae</taxon>
        <taxon>Tothia</taxon>
    </lineage>
</organism>
<feature type="coiled-coil region" evidence="1">
    <location>
        <begin position="281"/>
        <end position="308"/>
    </location>
</feature>
<feature type="coiled-coil region" evidence="1">
    <location>
        <begin position="159"/>
        <end position="200"/>
    </location>
</feature>
<evidence type="ECO:0000256" key="2">
    <source>
        <dbReference type="SAM" id="MobiDB-lite"/>
    </source>
</evidence>
<comment type="caution">
    <text evidence="3">The sequence shown here is derived from an EMBL/GenBank/DDBJ whole genome shotgun (WGS) entry which is preliminary data.</text>
</comment>